<proteinExistence type="predicted"/>
<evidence type="ECO:0000256" key="5">
    <source>
        <dbReference type="ARBA" id="ARBA00023136"/>
    </source>
</evidence>
<dbReference type="Gene3D" id="3.90.550.10">
    <property type="entry name" value="Spore Coat Polysaccharide Biosynthesis Protein SpsA, Chain A"/>
    <property type="match status" value="1"/>
</dbReference>
<sequence>MRAPVSVIIPTLNAASGLPACLGALGEGLEAGLIRELILTDGGSMDETAAIAGAAGAIWLAGSAGRGAQIARGVAASQGAWLLILHADTVLEAGWSKAMLDHIKSAPTKAGFGQLAFAARGAAPRFVAGWANLRARLFGLPYGDQALLVAAETLANAGGYPELPLMEDVALARALRGQLVPLGFTALTDAQKYETEGWVQRGGKNLWLLLRFFCGADPAALAQLYRRSDRSS</sequence>
<name>A0A1H3LM66_9RHOB</name>
<protein>
    <recommendedName>
        <fullName evidence="6">Glycosyltransferase 2-like domain-containing protein</fullName>
    </recommendedName>
</protein>
<dbReference type="OrthoDB" id="5291101at2"/>
<dbReference type="InterPro" id="IPR026461">
    <property type="entry name" value="Trfase_2_rSAM/seldom_assoc"/>
</dbReference>
<dbReference type="STRING" id="576131.SAMN05444486_10331"/>
<gene>
    <name evidence="7" type="ORF">SAMN05444486_10331</name>
</gene>
<dbReference type="EMBL" id="FNPR01000003">
    <property type="protein sequence ID" value="SDY65463.1"/>
    <property type="molecule type" value="Genomic_DNA"/>
</dbReference>
<reference evidence="7 8" key="1">
    <citation type="submission" date="2016-10" db="EMBL/GenBank/DDBJ databases">
        <authorList>
            <person name="de Groot N.N."/>
        </authorList>
    </citation>
    <scope>NUCLEOTIDE SEQUENCE [LARGE SCALE GENOMIC DNA]</scope>
    <source>
        <strain evidence="7 8">DSM 24677</strain>
    </source>
</reference>
<dbReference type="GO" id="GO:0016757">
    <property type="term" value="F:glycosyltransferase activity"/>
    <property type="evidence" value="ECO:0007669"/>
    <property type="project" value="UniProtKB-KW"/>
</dbReference>
<evidence type="ECO:0000259" key="6">
    <source>
        <dbReference type="Pfam" id="PF00535"/>
    </source>
</evidence>
<dbReference type="AlphaFoldDB" id="A0A1H3LM66"/>
<keyword evidence="4" id="KW-0808">Transferase</keyword>
<feature type="domain" description="Glycosyltransferase 2-like" evidence="6">
    <location>
        <begin position="6"/>
        <end position="108"/>
    </location>
</feature>
<dbReference type="Proteomes" id="UP000199026">
    <property type="component" value="Unassembled WGS sequence"/>
</dbReference>
<keyword evidence="5" id="KW-0472">Membrane</keyword>
<dbReference type="InterPro" id="IPR029044">
    <property type="entry name" value="Nucleotide-diphossugar_trans"/>
</dbReference>
<evidence type="ECO:0000256" key="2">
    <source>
        <dbReference type="ARBA" id="ARBA00022475"/>
    </source>
</evidence>
<dbReference type="SUPFAM" id="SSF53448">
    <property type="entry name" value="Nucleotide-diphospho-sugar transferases"/>
    <property type="match status" value="1"/>
</dbReference>
<evidence type="ECO:0000313" key="7">
    <source>
        <dbReference type="EMBL" id="SDY65463.1"/>
    </source>
</evidence>
<dbReference type="GO" id="GO:0005886">
    <property type="term" value="C:plasma membrane"/>
    <property type="evidence" value="ECO:0007669"/>
    <property type="project" value="UniProtKB-SubCell"/>
</dbReference>
<dbReference type="PANTHER" id="PTHR43646">
    <property type="entry name" value="GLYCOSYLTRANSFERASE"/>
    <property type="match status" value="1"/>
</dbReference>
<evidence type="ECO:0000256" key="4">
    <source>
        <dbReference type="ARBA" id="ARBA00022679"/>
    </source>
</evidence>
<evidence type="ECO:0000313" key="8">
    <source>
        <dbReference type="Proteomes" id="UP000199026"/>
    </source>
</evidence>
<evidence type="ECO:0000256" key="1">
    <source>
        <dbReference type="ARBA" id="ARBA00004236"/>
    </source>
</evidence>
<dbReference type="CDD" id="cd02522">
    <property type="entry name" value="GT_2_like_a"/>
    <property type="match status" value="1"/>
</dbReference>
<evidence type="ECO:0000256" key="3">
    <source>
        <dbReference type="ARBA" id="ARBA00022676"/>
    </source>
</evidence>
<keyword evidence="8" id="KW-1185">Reference proteome</keyword>
<organism evidence="7 8">
    <name type="scientific">Lentibacter algarum</name>
    <dbReference type="NCBI Taxonomy" id="576131"/>
    <lineage>
        <taxon>Bacteria</taxon>
        <taxon>Pseudomonadati</taxon>
        <taxon>Pseudomonadota</taxon>
        <taxon>Alphaproteobacteria</taxon>
        <taxon>Rhodobacterales</taxon>
        <taxon>Roseobacteraceae</taxon>
        <taxon>Lentibacter</taxon>
    </lineage>
</organism>
<accession>A0A1H3LM66</accession>
<dbReference type="InterPro" id="IPR001173">
    <property type="entry name" value="Glyco_trans_2-like"/>
</dbReference>
<dbReference type="Pfam" id="PF00535">
    <property type="entry name" value="Glycos_transf_2"/>
    <property type="match status" value="1"/>
</dbReference>
<dbReference type="PANTHER" id="PTHR43646:SF2">
    <property type="entry name" value="GLYCOSYLTRANSFERASE 2-LIKE DOMAIN-CONTAINING PROTEIN"/>
    <property type="match status" value="1"/>
</dbReference>
<comment type="subcellular location">
    <subcellularLocation>
        <location evidence="1">Cell membrane</location>
    </subcellularLocation>
</comment>
<keyword evidence="2" id="KW-1003">Cell membrane</keyword>
<keyword evidence="3" id="KW-0328">Glycosyltransferase</keyword>